<protein>
    <recommendedName>
        <fullName evidence="1">SipL SPOCS domain-containing protein</fullName>
    </recommendedName>
</protein>
<evidence type="ECO:0000313" key="2">
    <source>
        <dbReference type="EMBL" id="CVK20611.1"/>
    </source>
</evidence>
<proteinExistence type="predicted"/>
<reference evidence="2 3" key="1">
    <citation type="submission" date="2016-01" db="EMBL/GenBank/DDBJ databases">
        <authorList>
            <person name="Brown R."/>
        </authorList>
    </citation>
    <scope>NUCLEOTIDE SEQUENCE [LARGE SCALE GENOMIC DNA]</scope>
    <source>
        <strain evidence="2">Sporomusa sphaeroides DSM 2875</strain>
    </source>
</reference>
<organism evidence="2 3">
    <name type="scientific">Sporomusa sphaeroides DSM 2875</name>
    <dbReference type="NCBI Taxonomy" id="1337886"/>
    <lineage>
        <taxon>Bacteria</taxon>
        <taxon>Bacillati</taxon>
        <taxon>Bacillota</taxon>
        <taxon>Negativicutes</taxon>
        <taxon>Selenomonadales</taxon>
        <taxon>Sporomusaceae</taxon>
        <taxon>Sporomusa</taxon>
    </lineage>
</organism>
<gene>
    <name evidence="2" type="ORF">SSPH_03279</name>
</gene>
<dbReference type="EMBL" id="FCOW01000021">
    <property type="protein sequence ID" value="CVK20611.1"/>
    <property type="molecule type" value="Genomic_DNA"/>
</dbReference>
<dbReference type="Proteomes" id="UP000245702">
    <property type="component" value="Unassembled WGS sequence"/>
</dbReference>
<comment type="caution">
    <text evidence="2">The sequence shown here is derived from an EMBL/GenBank/DDBJ whole genome shotgun (WGS) entry which is preliminary data.</text>
</comment>
<name>A0ABP2C9U7_9FIRM</name>
<dbReference type="RefSeq" id="WP_075758249.1">
    <property type="nucleotide sequence ID" value="NZ_CP146991.1"/>
</dbReference>
<keyword evidence="3" id="KW-1185">Reference proteome</keyword>
<feature type="domain" description="SipL SPOCS" evidence="1">
    <location>
        <begin position="26"/>
        <end position="99"/>
    </location>
</feature>
<accession>A0ABP2C9U7</accession>
<sequence>MSRRYHRKSRQFMIGDTLTIPQDKPDIEFLLRMTAVPTIDKATGADKKVIFSGHVLVTIEYVACVPDGTQPIHFVSFEQPFTGAISHRSARPDRSIHLKGLMEVQELQLVGPRQVKTSLQLKVCSVKLVRCRSPLPTHAGEA</sequence>
<dbReference type="InterPro" id="IPR024300">
    <property type="entry name" value="SipL_SPOCS_dom"/>
</dbReference>
<dbReference type="Pfam" id="PF12673">
    <property type="entry name" value="SipL"/>
    <property type="match status" value="1"/>
</dbReference>
<evidence type="ECO:0000313" key="3">
    <source>
        <dbReference type="Proteomes" id="UP000245702"/>
    </source>
</evidence>
<evidence type="ECO:0000259" key="1">
    <source>
        <dbReference type="Pfam" id="PF12673"/>
    </source>
</evidence>